<keyword evidence="1" id="KW-0732">Signal</keyword>
<evidence type="ECO:0000313" key="2">
    <source>
        <dbReference type="EMBL" id="EPT01202.1"/>
    </source>
</evidence>
<name>S8E8A0_FOMSC</name>
<evidence type="ECO:0000313" key="3">
    <source>
        <dbReference type="Proteomes" id="UP000015241"/>
    </source>
</evidence>
<dbReference type="STRING" id="743788.S8E8A0"/>
<gene>
    <name evidence="2" type="ORF">FOMPIDRAFT_1015968</name>
</gene>
<evidence type="ECO:0008006" key="4">
    <source>
        <dbReference type="Google" id="ProtNLM"/>
    </source>
</evidence>
<dbReference type="Proteomes" id="UP000015241">
    <property type="component" value="Unassembled WGS sequence"/>
</dbReference>
<feature type="signal peptide" evidence="1">
    <location>
        <begin position="1"/>
        <end position="28"/>
    </location>
</feature>
<accession>S8E8A0</accession>
<dbReference type="OrthoDB" id="341421at2759"/>
<dbReference type="AlphaFoldDB" id="S8E8A0"/>
<proteinExistence type="predicted"/>
<protein>
    <recommendedName>
        <fullName evidence="4">MYND-type domain-containing protein</fullName>
    </recommendedName>
</protein>
<dbReference type="HOGENOM" id="CLU_1065729_0_0_1"/>
<reference evidence="2 3" key="1">
    <citation type="journal article" date="2012" name="Science">
        <title>The Paleozoic origin of enzymatic lignin decomposition reconstructed from 31 fungal genomes.</title>
        <authorList>
            <person name="Floudas D."/>
            <person name="Binder M."/>
            <person name="Riley R."/>
            <person name="Barry K."/>
            <person name="Blanchette R.A."/>
            <person name="Henrissat B."/>
            <person name="Martinez A.T."/>
            <person name="Otillar R."/>
            <person name="Spatafora J.W."/>
            <person name="Yadav J.S."/>
            <person name="Aerts A."/>
            <person name="Benoit I."/>
            <person name="Boyd A."/>
            <person name="Carlson A."/>
            <person name="Copeland A."/>
            <person name="Coutinho P.M."/>
            <person name="de Vries R.P."/>
            <person name="Ferreira P."/>
            <person name="Findley K."/>
            <person name="Foster B."/>
            <person name="Gaskell J."/>
            <person name="Glotzer D."/>
            <person name="Gorecki P."/>
            <person name="Heitman J."/>
            <person name="Hesse C."/>
            <person name="Hori C."/>
            <person name="Igarashi K."/>
            <person name="Jurgens J.A."/>
            <person name="Kallen N."/>
            <person name="Kersten P."/>
            <person name="Kohler A."/>
            <person name="Kuees U."/>
            <person name="Kumar T.K.A."/>
            <person name="Kuo A."/>
            <person name="LaButti K."/>
            <person name="Larrondo L.F."/>
            <person name="Lindquist E."/>
            <person name="Ling A."/>
            <person name="Lombard V."/>
            <person name="Lucas S."/>
            <person name="Lundell T."/>
            <person name="Martin R."/>
            <person name="McLaughlin D.J."/>
            <person name="Morgenstern I."/>
            <person name="Morin E."/>
            <person name="Murat C."/>
            <person name="Nagy L.G."/>
            <person name="Nolan M."/>
            <person name="Ohm R.A."/>
            <person name="Patyshakuliyeva A."/>
            <person name="Rokas A."/>
            <person name="Ruiz-Duenas F.J."/>
            <person name="Sabat G."/>
            <person name="Salamov A."/>
            <person name="Samejima M."/>
            <person name="Schmutz J."/>
            <person name="Slot J.C."/>
            <person name="St John F."/>
            <person name="Stenlid J."/>
            <person name="Sun H."/>
            <person name="Sun S."/>
            <person name="Syed K."/>
            <person name="Tsang A."/>
            <person name="Wiebenga A."/>
            <person name="Young D."/>
            <person name="Pisabarro A."/>
            <person name="Eastwood D.C."/>
            <person name="Martin F."/>
            <person name="Cullen D."/>
            <person name="Grigoriev I.V."/>
            <person name="Hibbett D.S."/>
        </authorList>
    </citation>
    <scope>NUCLEOTIDE SEQUENCE</scope>
    <source>
        <strain evidence="3">FP-58527</strain>
    </source>
</reference>
<sequence length="261" mass="28970">MASAQTVRLSCTLPLLSPLLWWQVQVLATRPGCILRIRHESVATSRRTPEPGTASRAPSSYPCIIASMLTLQIRGQRDKACQKAAWPEHKKLCMMNQNTLAMYSSVPGSIEMTKLINAFIDKHRPTLSAAVFQAIHHFYIPSSTADPAATAQEREDVLVLDLRSRPNARSARPEERFCVVDARMETVSSFFSGAQAYAMSLRILQDTESEVMERMPICTVLVTPVLLDAGVEAMPPVVFPFSFPVDALAKNVDPMPWKPML</sequence>
<organism evidence="2 3">
    <name type="scientific">Fomitopsis schrenkii</name>
    <name type="common">Brown rot fungus</name>
    <dbReference type="NCBI Taxonomy" id="2126942"/>
    <lineage>
        <taxon>Eukaryota</taxon>
        <taxon>Fungi</taxon>
        <taxon>Dikarya</taxon>
        <taxon>Basidiomycota</taxon>
        <taxon>Agaricomycotina</taxon>
        <taxon>Agaricomycetes</taxon>
        <taxon>Polyporales</taxon>
        <taxon>Fomitopsis</taxon>
    </lineage>
</organism>
<evidence type="ECO:0000256" key="1">
    <source>
        <dbReference type="SAM" id="SignalP"/>
    </source>
</evidence>
<keyword evidence="3" id="KW-1185">Reference proteome</keyword>
<feature type="chain" id="PRO_5004550260" description="MYND-type domain-containing protein" evidence="1">
    <location>
        <begin position="29"/>
        <end position="261"/>
    </location>
</feature>
<dbReference type="InParanoid" id="S8E8A0"/>
<dbReference type="EMBL" id="KE504143">
    <property type="protein sequence ID" value="EPT01202.1"/>
    <property type="molecule type" value="Genomic_DNA"/>
</dbReference>